<accession>A0ABN1VT11</accession>
<gene>
    <name evidence="2" type="ORF">GCM10009665_07640</name>
</gene>
<dbReference type="Pfam" id="PF04672">
    <property type="entry name" value="Methyltransf_19"/>
    <property type="match status" value="1"/>
</dbReference>
<dbReference type="PIRSF" id="PIRSF017393">
    <property type="entry name" value="MTase_SAV2177"/>
    <property type="match status" value="1"/>
</dbReference>
<dbReference type="SUPFAM" id="SSF53335">
    <property type="entry name" value="S-adenosyl-L-methionine-dependent methyltransferases"/>
    <property type="match status" value="1"/>
</dbReference>
<dbReference type="Gene3D" id="3.40.50.150">
    <property type="entry name" value="Vaccinia Virus protein VP39"/>
    <property type="match status" value="1"/>
</dbReference>
<reference evidence="2 3" key="1">
    <citation type="journal article" date="2019" name="Int. J. Syst. Evol. Microbiol.">
        <title>The Global Catalogue of Microorganisms (GCM) 10K type strain sequencing project: providing services to taxonomists for standard genome sequencing and annotation.</title>
        <authorList>
            <consortium name="The Broad Institute Genomics Platform"/>
            <consortium name="The Broad Institute Genome Sequencing Center for Infectious Disease"/>
            <person name="Wu L."/>
            <person name="Ma J."/>
        </authorList>
    </citation>
    <scope>NUCLEOTIDE SEQUENCE [LARGE SCALE GENOMIC DNA]</scope>
    <source>
        <strain evidence="2 3">JCM 13004</strain>
    </source>
</reference>
<sequence>MRWGSVRGMTGRGPVTRAAQWMQNPDREVRPPTDLQADRPHPARMYDYFLGGKDNFPADREAAERAAAGWPNVRKATLENRRFLGRAVRYLAEEAGIRQFLDIGTGIPTANNTHEVAQDVDPRSRVVYVDNDPIVLAHARALLVSAPDGMTTYIDADLREPDRILEHPELSRVLDLEQPVALMLIAILHFVPDEQDPYGIVRKLVGALPSGSYVALTQLTGDFDPYETGRLVRSYRDSGVPLQARSRAEVAPFFEGLELVEPGIEVVSRWRPDPAAPSPFTREEVSVYGAIAKVR</sequence>
<evidence type="ECO:0000313" key="3">
    <source>
        <dbReference type="Proteomes" id="UP001500037"/>
    </source>
</evidence>
<dbReference type="Proteomes" id="UP001500037">
    <property type="component" value="Unassembled WGS sequence"/>
</dbReference>
<comment type="caution">
    <text evidence="2">The sequence shown here is derived from an EMBL/GenBank/DDBJ whole genome shotgun (WGS) entry which is preliminary data.</text>
</comment>
<evidence type="ECO:0000313" key="2">
    <source>
        <dbReference type="EMBL" id="GAA1220076.1"/>
    </source>
</evidence>
<organism evidence="2 3">
    <name type="scientific">Kitasatospora nipponensis</name>
    <dbReference type="NCBI Taxonomy" id="258049"/>
    <lineage>
        <taxon>Bacteria</taxon>
        <taxon>Bacillati</taxon>
        <taxon>Actinomycetota</taxon>
        <taxon>Actinomycetes</taxon>
        <taxon>Kitasatosporales</taxon>
        <taxon>Streptomycetaceae</taxon>
        <taxon>Kitasatospora</taxon>
    </lineage>
</organism>
<proteinExistence type="predicted"/>
<dbReference type="InterPro" id="IPR006764">
    <property type="entry name" value="SAM_dep_MeTrfase_SAV2177_type"/>
</dbReference>
<feature type="compositionally biased region" description="Basic and acidic residues" evidence="1">
    <location>
        <begin position="25"/>
        <end position="40"/>
    </location>
</feature>
<dbReference type="InterPro" id="IPR029063">
    <property type="entry name" value="SAM-dependent_MTases_sf"/>
</dbReference>
<keyword evidence="3" id="KW-1185">Reference proteome</keyword>
<dbReference type="EMBL" id="BAAALF010000007">
    <property type="protein sequence ID" value="GAA1220076.1"/>
    <property type="molecule type" value="Genomic_DNA"/>
</dbReference>
<dbReference type="GO" id="GO:0032259">
    <property type="term" value="P:methylation"/>
    <property type="evidence" value="ECO:0007669"/>
    <property type="project" value="UniProtKB-KW"/>
</dbReference>
<name>A0ABN1VT11_9ACTN</name>
<keyword evidence="2" id="KW-0808">Transferase</keyword>
<feature type="region of interest" description="Disordered" evidence="1">
    <location>
        <begin position="1"/>
        <end position="40"/>
    </location>
</feature>
<evidence type="ECO:0000256" key="1">
    <source>
        <dbReference type="SAM" id="MobiDB-lite"/>
    </source>
</evidence>
<keyword evidence="2" id="KW-0489">Methyltransferase</keyword>
<protein>
    <submittedName>
        <fullName evidence="2">SAM-dependent methyltransferase</fullName>
    </submittedName>
</protein>
<dbReference type="GO" id="GO:0008168">
    <property type="term" value="F:methyltransferase activity"/>
    <property type="evidence" value="ECO:0007669"/>
    <property type="project" value="UniProtKB-KW"/>
</dbReference>